<name>A0A6A3GXL9_9STRA</name>
<feature type="region of interest" description="Disordered" evidence="1">
    <location>
        <begin position="77"/>
        <end position="131"/>
    </location>
</feature>
<sequence>MGRPESGPRKHFLKVPGPKANSTHYFMRCKHCVAAHKARSYARKLQSPTHRVPDSPDPPKIVGRIENFRRHLQRYHDIVEPEEPTRAPTVRPPTPWPPIPRQQLPVPDLSRGTNRQGDEDDNQERHASLPADGSLADVYRRVYSPQQQREFERFLLEFQVALALPDSYVEHPATIRLFQFLNPQCVASLPSRRVLGGRVLDAFAKEFIELSDAVLRKLQETTGGRVNLLSDVWQNIVKTHLLGAHLSLFGRVFIEGMHATGSEHDGVALARQMEELIIKMIREGWNVGAVITDNA</sequence>
<gene>
    <name evidence="2" type="ORF">PR001_g29899</name>
</gene>
<feature type="compositionally biased region" description="Pro residues" evidence="1">
    <location>
        <begin position="90"/>
        <end position="100"/>
    </location>
</feature>
<reference evidence="2 3" key="1">
    <citation type="submission" date="2018-09" db="EMBL/GenBank/DDBJ databases">
        <title>Genomic investigation of the strawberry pathogen Phytophthora fragariae indicates pathogenicity is determined by transcriptional variation in three key races.</title>
        <authorList>
            <person name="Adams T.M."/>
            <person name="Armitage A.D."/>
            <person name="Sobczyk M.K."/>
            <person name="Bates H.J."/>
            <person name="Dunwell J.M."/>
            <person name="Nellist C.F."/>
            <person name="Harrison R.J."/>
        </authorList>
    </citation>
    <scope>NUCLEOTIDE SEQUENCE [LARGE SCALE GENOMIC DNA]</scope>
    <source>
        <strain evidence="2 3">SCRP249</strain>
    </source>
</reference>
<comment type="caution">
    <text evidence="2">The sequence shown here is derived from an EMBL/GenBank/DDBJ whole genome shotgun (WGS) entry which is preliminary data.</text>
</comment>
<organism evidence="2 3">
    <name type="scientific">Phytophthora rubi</name>
    <dbReference type="NCBI Taxonomy" id="129364"/>
    <lineage>
        <taxon>Eukaryota</taxon>
        <taxon>Sar</taxon>
        <taxon>Stramenopiles</taxon>
        <taxon>Oomycota</taxon>
        <taxon>Peronosporomycetes</taxon>
        <taxon>Peronosporales</taxon>
        <taxon>Peronosporaceae</taxon>
        <taxon>Phytophthora</taxon>
    </lineage>
</organism>
<feature type="non-terminal residue" evidence="2">
    <location>
        <position position="295"/>
    </location>
</feature>
<evidence type="ECO:0000256" key="1">
    <source>
        <dbReference type="SAM" id="MobiDB-lite"/>
    </source>
</evidence>
<evidence type="ECO:0008006" key="4">
    <source>
        <dbReference type="Google" id="ProtNLM"/>
    </source>
</evidence>
<dbReference type="EMBL" id="QXFV01006295">
    <property type="protein sequence ID" value="KAE8961876.1"/>
    <property type="molecule type" value="Genomic_DNA"/>
</dbReference>
<protein>
    <recommendedName>
        <fullName evidence="4">DUF659 domain-containing protein</fullName>
    </recommendedName>
</protein>
<proteinExistence type="predicted"/>
<evidence type="ECO:0000313" key="3">
    <source>
        <dbReference type="Proteomes" id="UP000429607"/>
    </source>
</evidence>
<evidence type="ECO:0000313" key="2">
    <source>
        <dbReference type="EMBL" id="KAE8961876.1"/>
    </source>
</evidence>
<accession>A0A6A3GXL9</accession>
<dbReference type="AlphaFoldDB" id="A0A6A3GXL9"/>
<dbReference type="Proteomes" id="UP000429607">
    <property type="component" value="Unassembled WGS sequence"/>
</dbReference>